<gene>
    <name evidence="2" type="ORF">CTLFYP3_00945</name>
</gene>
<sequence>MNSMSRGYNDNCGKERKKEEEKCPTIVKCSCPSSTPINNSGIGQHGFIVASLTLDTSCICDPSIKLEFASNIVVTNNNGVQGPPWGDKPGQGGGGGGGSTPNKLSLDFRVFKQCKNQKNKIPVGGVWTFLTEDENISSTFSFFVCDSDNCDDECCTYTVVATPTSLGAQVALGGSGSPSTNVFVNNATLGAVATCRNSCKKCRKEEHY</sequence>
<proteinExistence type="predicted"/>
<dbReference type="Pfam" id="PF14879">
    <property type="entry name" value="DUF4489"/>
    <property type="match status" value="2"/>
</dbReference>
<evidence type="ECO:0000256" key="1">
    <source>
        <dbReference type="SAM" id="MobiDB-lite"/>
    </source>
</evidence>
<accession>A0A6N3AP87</accession>
<evidence type="ECO:0008006" key="3">
    <source>
        <dbReference type="Google" id="ProtNLM"/>
    </source>
</evidence>
<feature type="compositionally biased region" description="Gly residues" evidence="1">
    <location>
        <begin position="89"/>
        <end position="99"/>
    </location>
</feature>
<organism evidence="2">
    <name type="scientific">Clostridium tertium</name>
    <dbReference type="NCBI Taxonomy" id="1559"/>
    <lineage>
        <taxon>Bacteria</taxon>
        <taxon>Bacillati</taxon>
        <taxon>Bacillota</taxon>
        <taxon>Clostridia</taxon>
        <taxon>Eubacteriales</taxon>
        <taxon>Clostridiaceae</taxon>
        <taxon>Clostridium</taxon>
    </lineage>
</organism>
<protein>
    <recommendedName>
        <fullName evidence="3">DUF4489 domain-containing protein</fullName>
    </recommendedName>
</protein>
<dbReference type="RefSeq" id="WP_156625470.1">
    <property type="nucleotide sequence ID" value="NZ_CACRTO010000008.1"/>
</dbReference>
<reference evidence="2" key="1">
    <citation type="submission" date="2019-11" db="EMBL/GenBank/DDBJ databases">
        <authorList>
            <person name="Feng L."/>
        </authorList>
    </citation>
    <scope>NUCLEOTIDE SEQUENCE</scope>
    <source>
        <strain evidence="2">CTertiumLFYP3</strain>
    </source>
</reference>
<dbReference type="EMBL" id="CACRTO010000008">
    <property type="protein sequence ID" value="VYT89632.1"/>
    <property type="molecule type" value="Genomic_DNA"/>
</dbReference>
<name>A0A6N3AP87_9CLOT</name>
<dbReference type="InterPro" id="IPR027972">
    <property type="entry name" value="DUF4489"/>
</dbReference>
<dbReference type="AlphaFoldDB" id="A0A6N3AP87"/>
<feature type="region of interest" description="Disordered" evidence="1">
    <location>
        <begin position="79"/>
        <end position="99"/>
    </location>
</feature>
<evidence type="ECO:0000313" key="2">
    <source>
        <dbReference type="EMBL" id="VYT89632.1"/>
    </source>
</evidence>